<feature type="transmembrane region" description="Helical" evidence="2">
    <location>
        <begin position="61"/>
        <end position="81"/>
    </location>
</feature>
<protein>
    <recommendedName>
        <fullName evidence="5">UsfY protein</fullName>
    </recommendedName>
</protein>
<dbReference type="STRING" id="1824.SAMN05444423_105125"/>
<evidence type="ECO:0000256" key="1">
    <source>
        <dbReference type="SAM" id="MobiDB-lite"/>
    </source>
</evidence>
<sequence>MNAPDPRRDDRFPDDARTTRAHAGESIEDTRNWPGLILIALGLILVGLTLTAAGYGFGGWAAIAATLAAVSLLGGVLIVFAEHRRVKAKEGRELTDPRGH</sequence>
<organism evidence="3 4">
    <name type="scientific">Nocardia asteroides NBRC 15531</name>
    <dbReference type="NCBI Taxonomy" id="1110697"/>
    <lineage>
        <taxon>Bacteria</taxon>
        <taxon>Bacillati</taxon>
        <taxon>Actinomycetota</taxon>
        <taxon>Actinomycetes</taxon>
        <taxon>Mycobacteriales</taxon>
        <taxon>Nocardiaceae</taxon>
        <taxon>Nocardia</taxon>
    </lineage>
</organism>
<keyword evidence="2" id="KW-1133">Transmembrane helix</keyword>
<keyword evidence="2" id="KW-0472">Membrane</keyword>
<gene>
    <name evidence="3" type="ORF">NCAST_08_02490</name>
</gene>
<evidence type="ECO:0000256" key="2">
    <source>
        <dbReference type="SAM" id="Phobius"/>
    </source>
</evidence>
<proteinExistence type="predicted"/>
<comment type="caution">
    <text evidence="3">The sequence shown here is derived from an EMBL/GenBank/DDBJ whole genome shotgun (WGS) entry which is preliminary data.</text>
</comment>
<accession>U5E5K8</accession>
<dbReference type="AlphaFoldDB" id="U5E5K8"/>
<dbReference type="eggNOG" id="ENOG5031XNF">
    <property type="taxonomic scope" value="Bacteria"/>
</dbReference>
<evidence type="ECO:0000313" key="4">
    <source>
        <dbReference type="Proteomes" id="UP000017048"/>
    </source>
</evidence>
<dbReference type="Proteomes" id="UP000017048">
    <property type="component" value="Unassembled WGS sequence"/>
</dbReference>
<dbReference type="OrthoDB" id="4567060at2"/>
<keyword evidence="4" id="KW-1185">Reference proteome</keyword>
<evidence type="ECO:0000313" key="3">
    <source>
        <dbReference type="EMBL" id="GAD82375.1"/>
    </source>
</evidence>
<feature type="region of interest" description="Disordered" evidence="1">
    <location>
        <begin position="1"/>
        <end position="26"/>
    </location>
</feature>
<feature type="transmembrane region" description="Helical" evidence="2">
    <location>
        <begin position="36"/>
        <end position="55"/>
    </location>
</feature>
<dbReference type="GeneID" id="91516741"/>
<name>U5E5K8_NOCAS</name>
<reference evidence="3 4" key="1">
    <citation type="journal article" date="2014" name="BMC Genomics">
        <title>Genome based analysis of type-I polyketide synthase and nonribosomal peptide synthetase gene clusters in seven strains of five representative Nocardia species.</title>
        <authorList>
            <person name="Komaki H."/>
            <person name="Ichikawa N."/>
            <person name="Hosoyama A."/>
            <person name="Takahashi-Nakaguchi A."/>
            <person name="Matsuzawa T."/>
            <person name="Suzuki K."/>
            <person name="Fujita N."/>
            <person name="Gonoi T."/>
        </authorList>
    </citation>
    <scope>NUCLEOTIDE SEQUENCE [LARGE SCALE GENOMIC DNA]</scope>
    <source>
        <strain evidence="3 4">NBRC 15531</strain>
    </source>
</reference>
<evidence type="ECO:0008006" key="5">
    <source>
        <dbReference type="Google" id="ProtNLM"/>
    </source>
</evidence>
<dbReference type="EMBL" id="BAFO02000008">
    <property type="protein sequence ID" value="GAD82375.1"/>
    <property type="molecule type" value="Genomic_DNA"/>
</dbReference>
<keyword evidence="2" id="KW-0812">Transmembrane</keyword>
<dbReference type="RefSeq" id="WP_019050388.1">
    <property type="nucleotide sequence ID" value="NZ_BAFO02000008.1"/>
</dbReference>